<gene>
    <name evidence="1" type="ORF">ABRP34_23010</name>
</gene>
<protein>
    <submittedName>
        <fullName evidence="1">DUF2971 domain-containing protein</fullName>
    </submittedName>
</protein>
<dbReference type="RefSeq" id="WP_353713654.1">
    <property type="nucleotide sequence ID" value="NZ_CP159280.1"/>
</dbReference>
<sequence length="250" mass="28818">MFVSEFHPSFTNRPGDDDVLWRYMDLARFLSLLEDEAIYFARADQMSDRWEGSSSQANVELRPQLYGEFFEDMNRQYVGMRESGLRSTHINCWHESPVESAAMWDIYQREGRGVAVKTTWANLMASIGSDRSIFGGRVNYVDYRTTFIPEGNFFDRFMHKRLSFSHEREVRLIMMTGRSMPHPTEENTAIPLGPEPPVIPIPVDLKRLIQAVHVAPDAPDWVSDLIQKVCRRYGHVFSVLHSDLASDPIA</sequence>
<organism evidence="1">
    <name type="scientific">Arthrobacter sp. K5</name>
    <dbReference type="NCBI Taxonomy" id="2839623"/>
    <lineage>
        <taxon>Bacteria</taxon>
        <taxon>Bacillati</taxon>
        <taxon>Actinomycetota</taxon>
        <taxon>Actinomycetes</taxon>
        <taxon>Micrococcales</taxon>
        <taxon>Micrococcaceae</taxon>
        <taxon>Arthrobacter</taxon>
    </lineage>
</organism>
<keyword evidence="1" id="KW-0614">Plasmid</keyword>
<accession>A0AAU8EX09</accession>
<evidence type="ECO:0000313" key="1">
    <source>
        <dbReference type="EMBL" id="XCH13974.1"/>
    </source>
</evidence>
<proteinExistence type="predicted"/>
<name>A0AAU8EX09_9MICC</name>
<reference evidence="1" key="1">
    <citation type="submission" date="2024-06" db="EMBL/GenBank/DDBJ databases">
        <title>Biodegradation of dimethachlon by Arthrobacter sp. K5: mechanistic insights and ecological implications.</title>
        <authorList>
            <person name="Hu S."/>
            <person name="Lu P."/>
        </authorList>
    </citation>
    <scope>NUCLEOTIDE SEQUENCE</scope>
    <source>
        <strain evidence="1">K5</strain>
        <plasmid evidence="1">unnamed</plasmid>
    </source>
</reference>
<dbReference type="EMBL" id="CP159280">
    <property type="protein sequence ID" value="XCH13974.1"/>
    <property type="molecule type" value="Genomic_DNA"/>
</dbReference>
<geneLocation type="plasmid" evidence="1">
    <name>unnamed</name>
</geneLocation>
<dbReference type="AlphaFoldDB" id="A0AAU8EX09"/>